<reference evidence="5 6" key="1">
    <citation type="journal article" date="2020" name="Insects">
        <title>Bacteria Belonging to Pseudomonas typographi sp. nov. from the Bark Beetle Ips typographus Have Genomic Potential to Aid in the Host Ecology.</title>
        <authorList>
            <person name="Peral-Aranega E."/>
            <person name="Saati-Santamaria Z."/>
            <person name="Kolarik M."/>
            <person name="Rivas R."/>
            <person name="Garcia-Fraile P."/>
        </authorList>
    </citation>
    <scope>NUCLEOTIDE SEQUENCE [LARGE SCALE GENOMIC DNA]</scope>
    <source>
        <strain evidence="5 6">CA3A</strain>
    </source>
</reference>
<dbReference type="Pfam" id="PF00392">
    <property type="entry name" value="GntR"/>
    <property type="match status" value="1"/>
</dbReference>
<evidence type="ECO:0000256" key="1">
    <source>
        <dbReference type="ARBA" id="ARBA00023015"/>
    </source>
</evidence>
<sequence>MLAPMSNMESAEYAAAQIRAAIIDGGFKPGDRLIEKQLTDQLNISRHPVREALRLLSREGLVEIRVNRGAIVAELSVDMILEVYSLRSALGKLALKALLSREGQLTPATLKHLESMANKALKLARQADQAASVDNDLAFQQAIVEASGQERCERYFAELSAEVRRFNNLSRIAYTDREGDAINYVLALYEAIKARDLLRAEHIWQAKFDRAVERYLAHVGSGLAHG</sequence>
<dbReference type="InterPro" id="IPR000524">
    <property type="entry name" value="Tscrpt_reg_HTH_GntR"/>
</dbReference>
<keyword evidence="6" id="KW-1185">Reference proteome</keyword>
<evidence type="ECO:0000259" key="4">
    <source>
        <dbReference type="PROSITE" id="PS50949"/>
    </source>
</evidence>
<dbReference type="SMART" id="SM00345">
    <property type="entry name" value="HTH_GNTR"/>
    <property type="match status" value="1"/>
</dbReference>
<evidence type="ECO:0000256" key="2">
    <source>
        <dbReference type="ARBA" id="ARBA00023125"/>
    </source>
</evidence>
<dbReference type="PRINTS" id="PR00035">
    <property type="entry name" value="HTHGNTR"/>
</dbReference>
<dbReference type="InterPro" id="IPR008920">
    <property type="entry name" value="TF_FadR/GntR_C"/>
</dbReference>
<dbReference type="EMBL" id="JAAOCA010000033">
    <property type="protein sequence ID" value="MBD1601349.1"/>
    <property type="molecule type" value="Genomic_DNA"/>
</dbReference>
<accession>A0ABR7Z7E4</accession>
<dbReference type="PROSITE" id="PS50949">
    <property type="entry name" value="HTH_GNTR"/>
    <property type="match status" value="1"/>
</dbReference>
<dbReference type="Gene3D" id="1.10.10.10">
    <property type="entry name" value="Winged helix-like DNA-binding domain superfamily/Winged helix DNA-binding domain"/>
    <property type="match status" value="1"/>
</dbReference>
<dbReference type="SUPFAM" id="SSF48008">
    <property type="entry name" value="GntR ligand-binding domain-like"/>
    <property type="match status" value="1"/>
</dbReference>
<dbReference type="InterPro" id="IPR036388">
    <property type="entry name" value="WH-like_DNA-bd_sf"/>
</dbReference>
<dbReference type="PANTHER" id="PTHR43537:SF24">
    <property type="entry name" value="GLUCONATE OPERON TRANSCRIPTIONAL REPRESSOR"/>
    <property type="match status" value="1"/>
</dbReference>
<protein>
    <submittedName>
        <fullName evidence="5">GntR family transcriptional regulator</fullName>
    </submittedName>
</protein>
<organism evidence="5 6">
    <name type="scientific">Pseudomonas typographi</name>
    <dbReference type="NCBI Taxonomy" id="2715964"/>
    <lineage>
        <taxon>Bacteria</taxon>
        <taxon>Pseudomonadati</taxon>
        <taxon>Pseudomonadota</taxon>
        <taxon>Gammaproteobacteria</taxon>
        <taxon>Pseudomonadales</taxon>
        <taxon>Pseudomonadaceae</taxon>
        <taxon>Pseudomonas</taxon>
    </lineage>
</organism>
<dbReference type="Pfam" id="PF07729">
    <property type="entry name" value="FCD"/>
    <property type="match status" value="1"/>
</dbReference>
<dbReference type="CDD" id="cd07377">
    <property type="entry name" value="WHTH_GntR"/>
    <property type="match status" value="1"/>
</dbReference>
<keyword evidence="1" id="KW-0805">Transcription regulation</keyword>
<dbReference type="InterPro" id="IPR011711">
    <property type="entry name" value="GntR_C"/>
</dbReference>
<name>A0ABR7Z7E4_9PSED</name>
<dbReference type="SUPFAM" id="SSF46785">
    <property type="entry name" value="Winged helix' DNA-binding domain"/>
    <property type="match status" value="1"/>
</dbReference>
<keyword evidence="3" id="KW-0804">Transcription</keyword>
<dbReference type="Proteomes" id="UP000805841">
    <property type="component" value="Unassembled WGS sequence"/>
</dbReference>
<evidence type="ECO:0000313" key="6">
    <source>
        <dbReference type="Proteomes" id="UP000805841"/>
    </source>
</evidence>
<dbReference type="SMART" id="SM00895">
    <property type="entry name" value="FCD"/>
    <property type="match status" value="1"/>
</dbReference>
<feature type="domain" description="HTH gntR-type" evidence="4">
    <location>
        <begin position="8"/>
        <end position="75"/>
    </location>
</feature>
<proteinExistence type="predicted"/>
<keyword evidence="2" id="KW-0238">DNA-binding</keyword>
<dbReference type="InterPro" id="IPR036390">
    <property type="entry name" value="WH_DNA-bd_sf"/>
</dbReference>
<evidence type="ECO:0000256" key="3">
    <source>
        <dbReference type="ARBA" id="ARBA00023163"/>
    </source>
</evidence>
<comment type="caution">
    <text evidence="5">The sequence shown here is derived from an EMBL/GenBank/DDBJ whole genome shotgun (WGS) entry which is preliminary data.</text>
</comment>
<gene>
    <name evidence="5" type="ORF">HAQ05_21980</name>
</gene>
<evidence type="ECO:0000313" key="5">
    <source>
        <dbReference type="EMBL" id="MBD1601349.1"/>
    </source>
</evidence>
<dbReference type="PANTHER" id="PTHR43537">
    <property type="entry name" value="TRANSCRIPTIONAL REGULATOR, GNTR FAMILY"/>
    <property type="match status" value="1"/>
</dbReference>
<dbReference type="Gene3D" id="1.20.120.530">
    <property type="entry name" value="GntR ligand-binding domain-like"/>
    <property type="match status" value="1"/>
</dbReference>